<gene>
    <name evidence="3" type="ORF">H8K27_11300</name>
</gene>
<evidence type="ECO:0008006" key="5">
    <source>
        <dbReference type="Google" id="ProtNLM"/>
    </source>
</evidence>
<accession>A0ABR6YP79</accession>
<feature type="region of interest" description="Disordered" evidence="1">
    <location>
        <begin position="51"/>
        <end position="75"/>
    </location>
</feature>
<comment type="caution">
    <text evidence="3">The sequence shown here is derived from an EMBL/GenBank/DDBJ whole genome shotgun (WGS) entry which is preliminary data.</text>
</comment>
<keyword evidence="2" id="KW-0732">Signal</keyword>
<dbReference type="RefSeq" id="WP_186863285.1">
    <property type="nucleotide sequence ID" value="NZ_JACOGC010000004.1"/>
</dbReference>
<name>A0ABR6YP79_9BURK</name>
<sequence>MKLPHTLAALPLLLPLLAAAQTPVFKCEVDGRTVWSDSPCKGAGKVVTVKALPGQKKEGADPQDKRLPPAAGNRK</sequence>
<reference evidence="3 4" key="1">
    <citation type="submission" date="2020-08" db="EMBL/GenBank/DDBJ databases">
        <title>Novel species isolated from subtropical streams in China.</title>
        <authorList>
            <person name="Lu H."/>
        </authorList>
    </citation>
    <scope>NUCLEOTIDE SEQUENCE [LARGE SCALE GENOMIC DNA]</scope>
    <source>
        <strain evidence="3 4">FT31W</strain>
    </source>
</reference>
<dbReference type="Proteomes" id="UP000613113">
    <property type="component" value="Unassembled WGS sequence"/>
</dbReference>
<evidence type="ECO:0000256" key="1">
    <source>
        <dbReference type="SAM" id="MobiDB-lite"/>
    </source>
</evidence>
<keyword evidence="4" id="KW-1185">Reference proteome</keyword>
<proteinExistence type="predicted"/>
<protein>
    <recommendedName>
        <fullName evidence="5">DUF4124 domain-containing protein</fullName>
    </recommendedName>
</protein>
<feature type="chain" id="PRO_5046028993" description="DUF4124 domain-containing protein" evidence="2">
    <location>
        <begin position="21"/>
        <end position="75"/>
    </location>
</feature>
<organism evidence="3 4">
    <name type="scientific">Undibacterium griseum</name>
    <dbReference type="NCBI Taxonomy" id="2762295"/>
    <lineage>
        <taxon>Bacteria</taxon>
        <taxon>Pseudomonadati</taxon>
        <taxon>Pseudomonadota</taxon>
        <taxon>Betaproteobacteria</taxon>
        <taxon>Burkholderiales</taxon>
        <taxon>Oxalobacteraceae</taxon>
        <taxon>Undibacterium</taxon>
    </lineage>
</organism>
<feature type="signal peptide" evidence="2">
    <location>
        <begin position="1"/>
        <end position="20"/>
    </location>
</feature>
<evidence type="ECO:0000313" key="3">
    <source>
        <dbReference type="EMBL" id="MBC3885717.1"/>
    </source>
</evidence>
<feature type="compositionally biased region" description="Basic and acidic residues" evidence="1">
    <location>
        <begin position="55"/>
        <end position="67"/>
    </location>
</feature>
<dbReference type="EMBL" id="JACOGC010000004">
    <property type="protein sequence ID" value="MBC3885717.1"/>
    <property type="molecule type" value="Genomic_DNA"/>
</dbReference>
<evidence type="ECO:0000256" key="2">
    <source>
        <dbReference type="SAM" id="SignalP"/>
    </source>
</evidence>
<evidence type="ECO:0000313" key="4">
    <source>
        <dbReference type="Proteomes" id="UP000613113"/>
    </source>
</evidence>